<dbReference type="AlphaFoldDB" id="A0A7G1G912"/>
<feature type="transmembrane region" description="Helical" evidence="1">
    <location>
        <begin position="39"/>
        <end position="62"/>
    </location>
</feature>
<evidence type="ECO:0000313" key="2">
    <source>
        <dbReference type="EMBL" id="BBE31734.1"/>
    </source>
</evidence>
<gene>
    <name evidence="2" type="ORF">OSSY52_18750</name>
    <name evidence="3" type="ORF">OSSY52_19140</name>
</gene>
<dbReference type="InParanoid" id="A0A7G1G912"/>
<reference evidence="2 4" key="1">
    <citation type="submission" date="2018-06" db="EMBL/GenBank/DDBJ databases">
        <title>Genome sequencing of Oceanotoga sp. sy52.</title>
        <authorList>
            <person name="Mori K."/>
        </authorList>
    </citation>
    <scope>NUCLEOTIDE SEQUENCE [LARGE SCALE GENOMIC DNA]</scope>
    <source>
        <strain evidence="2">Sy52</strain>
        <strain evidence="4">sy52</strain>
    </source>
</reference>
<keyword evidence="1" id="KW-0812">Transmembrane</keyword>
<dbReference type="EMBL" id="AP018712">
    <property type="protein sequence ID" value="BBE31734.1"/>
    <property type="molecule type" value="Genomic_DNA"/>
</dbReference>
<organism evidence="2 4">
    <name type="scientific">Tepiditoga spiralis</name>
    <dbReference type="NCBI Taxonomy" id="2108365"/>
    <lineage>
        <taxon>Bacteria</taxon>
        <taxon>Thermotogati</taxon>
        <taxon>Thermotogota</taxon>
        <taxon>Thermotogae</taxon>
        <taxon>Petrotogales</taxon>
        <taxon>Petrotogaceae</taxon>
        <taxon>Tepiditoga</taxon>
    </lineage>
</organism>
<dbReference type="RefSeq" id="WP_190614473.1">
    <property type="nucleotide sequence ID" value="NZ_AP018712.1"/>
</dbReference>
<keyword evidence="1" id="KW-1133">Transmembrane helix</keyword>
<keyword evidence="1" id="KW-0472">Membrane</keyword>
<dbReference type="EMBL" id="AP018712">
    <property type="protein sequence ID" value="BBE31773.1"/>
    <property type="molecule type" value="Genomic_DNA"/>
</dbReference>
<dbReference type="KEGG" id="ocy:OSSY52_19140"/>
<evidence type="ECO:0000256" key="1">
    <source>
        <dbReference type="SAM" id="Phobius"/>
    </source>
</evidence>
<proteinExistence type="predicted"/>
<protein>
    <submittedName>
        <fullName evidence="2">Uncharacterized protein</fullName>
    </submittedName>
</protein>
<evidence type="ECO:0000313" key="4">
    <source>
        <dbReference type="Proteomes" id="UP000516361"/>
    </source>
</evidence>
<dbReference type="Proteomes" id="UP000516361">
    <property type="component" value="Chromosome"/>
</dbReference>
<evidence type="ECO:0000313" key="3">
    <source>
        <dbReference type="EMBL" id="BBE31773.1"/>
    </source>
</evidence>
<dbReference type="KEGG" id="ocy:OSSY52_18750"/>
<accession>A0A7G1G912</accession>
<keyword evidence="4" id="KW-1185">Reference proteome</keyword>
<name>A0A7G1G912_9BACT</name>
<sequence>MDVIVKLASFGVLGMVILAMLATSGLAGAAAISTTLSTLGGPAGMAGGMLVLASAPVIVNYLDNYGIDYAMKKLMREYKKKGYSKYELRHEISKLWITKGFKEKLYYYVDTLY</sequence>